<dbReference type="SMART" id="SM00347">
    <property type="entry name" value="HTH_MARR"/>
    <property type="match status" value="1"/>
</dbReference>
<evidence type="ECO:0000256" key="4">
    <source>
        <dbReference type="ARBA" id="ARBA00023163"/>
    </source>
</evidence>
<dbReference type="GO" id="GO:0005737">
    <property type="term" value="C:cytoplasm"/>
    <property type="evidence" value="ECO:0007669"/>
    <property type="project" value="UniProtKB-SubCell"/>
</dbReference>
<dbReference type="Proteomes" id="UP000191448">
    <property type="component" value="Unassembled WGS sequence"/>
</dbReference>
<reference evidence="9 10" key="1">
    <citation type="submission" date="2016-02" db="EMBL/GenBank/DDBJ databases">
        <title>Genome sequence of Clostridium thermobutyricum DSM 4928.</title>
        <authorList>
            <person name="Poehlein A."/>
            <person name="Daniel R."/>
        </authorList>
    </citation>
    <scope>NUCLEOTIDE SEQUENCE [LARGE SCALE GENOMIC DNA]</scope>
    <source>
        <strain evidence="9 10">DSM 4928</strain>
    </source>
</reference>
<dbReference type="InterPro" id="IPR055166">
    <property type="entry name" value="Transc_reg_Sar_Rot_HTH"/>
</dbReference>
<sequence length="142" mass="16468">MSTTNKLIGKSISFLYRKKQIYLNTKLCEYGIGCSEYMYIISMPIDSSVNLSYLSNELGVDPALTTKVINSLVKKELVYKHRSENDKRSFEVSLTEKGKQIKPIIRKVLDEWTELMTKGMDNKTKESIIENLEIMVENIKYR</sequence>
<dbReference type="InterPro" id="IPR000835">
    <property type="entry name" value="HTH_MarR-typ"/>
</dbReference>
<accession>A0A1V4SU86</accession>
<evidence type="ECO:0000313" key="9">
    <source>
        <dbReference type="EMBL" id="OPX47015.1"/>
    </source>
</evidence>
<evidence type="ECO:0000313" key="10">
    <source>
        <dbReference type="Proteomes" id="UP000191448"/>
    </source>
</evidence>
<dbReference type="SUPFAM" id="SSF46785">
    <property type="entry name" value="Winged helix' DNA-binding domain"/>
    <property type="match status" value="1"/>
</dbReference>
<organism evidence="9 10">
    <name type="scientific">Clostridium thermobutyricum DSM 4928</name>
    <dbReference type="NCBI Taxonomy" id="1121339"/>
    <lineage>
        <taxon>Bacteria</taxon>
        <taxon>Bacillati</taxon>
        <taxon>Bacillota</taxon>
        <taxon>Clostridia</taxon>
        <taxon>Eubacteriales</taxon>
        <taxon>Clostridiaceae</taxon>
        <taxon>Clostridium</taxon>
    </lineage>
</organism>
<comment type="similarity">
    <text evidence="5">Belongs to the SarZ family.</text>
</comment>
<dbReference type="EMBL" id="LTAY01000059">
    <property type="protein sequence ID" value="OPX47015.1"/>
    <property type="molecule type" value="Genomic_DNA"/>
</dbReference>
<dbReference type="PANTHER" id="PTHR42756">
    <property type="entry name" value="TRANSCRIPTIONAL REGULATOR, MARR"/>
    <property type="match status" value="1"/>
</dbReference>
<evidence type="ECO:0000256" key="1">
    <source>
        <dbReference type="ARBA" id="ARBA00004496"/>
    </source>
</evidence>
<feature type="domain" description="HTH marR-type" evidence="8">
    <location>
        <begin position="1"/>
        <end position="137"/>
    </location>
</feature>
<evidence type="ECO:0000256" key="7">
    <source>
        <dbReference type="ARBA" id="ARBA00047207"/>
    </source>
</evidence>
<gene>
    <name evidence="9" type="primary">sarZ</name>
    <name evidence="9" type="ORF">CLTHE_22530</name>
</gene>
<dbReference type="PANTHER" id="PTHR42756:SF2">
    <property type="entry name" value="MARR FAMILY REGULATORY PROTEIN"/>
    <property type="match status" value="1"/>
</dbReference>
<name>A0A1V4SU86_9CLOT</name>
<comment type="subcellular location">
    <subcellularLocation>
        <location evidence="1">Cytoplasm</location>
    </subcellularLocation>
</comment>
<dbReference type="PROSITE" id="PS50995">
    <property type="entry name" value="HTH_MARR_2"/>
    <property type="match status" value="1"/>
</dbReference>
<evidence type="ECO:0000256" key="6">
    <source>
        <dbReference type="ARBA" id="ARBA00047188"/>
    </source>
</evidence>
<dbReference type="InterPro" id="IPR036390">
    <property type="entry name" value="WH_DNA-bd_sf"/>
</dbReference>
<dbReference type="OrthoDB" id="9808725at2"/>
<dbReference type="AlphaFoldDB" id="A0A1V4SU86"/>
<protein>
    <recommendedName>
        <fullName evidence="6">HTH-type transcriptional regulator SarZ</fullName>
    </recommendedName>
    <alternativeName>
        <fullName evidence="7">Staphylococcal accessory regulator Z</fullName>
    </alternativeName>
</protein>
<dbReference type="Pfam" id="PF22381">
    <property type="entry name" value="Staph_reg_Sar_Rot"/>
    <property type="match status" value="1"/>
</dbReference>
<keyword evidence="3" id="KW-0238">DNA-binding</keyword>
<dbReference type="InterPro" id="IPR036388">
    <property type="entry name" value="WH-like_DNA-bd_sf"/>
</dbReference>
<dbReference type="GO" id="GO:0003677">
    <property type="term" value="F:DNA binding"/>
    <property type="evidence" value="ECO:0007669"/>
    <property type="project" value="UniProtKB-KW"/>
</dbReference>
<evidence type="ECO:0000259" key="8">
    <source>
        <dbReference type="PROSITE" id="PS50995"/>
    </source>
</evidence>
<dbReference type="GO" id="GO:0003700">
    <property type="term" value="F:DNA-binding transcription factor activity"/>
    <property type="evidence" value="ECO:0007669"/>
    <property type="project" value="InterPro"/>
</dbReference>
<evidence type="ECO:0000256" key="3">
    <source>
        <dbReference type="ARBA" id="ARBA00023125"/>
    </source>
</evidence>
<dbReference type="RefSeq" id="WP_080023508.1">
    <property type="nucleotide sequence ID" value="NZ_LTAY01000059.1"/>
</dbReference>
<proteinExistence type="inferred from homology"/>
<comment type="caution">
    <text evidence="9">The sequence shown here is derived from an EMBL/GenBank/DDBJ whole genome shotgun (WGS) entry which is preliminary data.</text>
</comment>
<evidence type="ECO:0000256" key="5">
    <source>
        <dbReference type="ARBA" id="ARBA00046337"/>
    </source>
</evidence>
<keyword evidence="4" id="KW-0804">Transcription</keyword>
<keyword evidence="2" id="KW-0805">Transcription regulation</keyword>
<dbReference type="Gene3D" id="1.10.10.10">
    <property type="entry name" value="Winged helix-like DNA-binding domain superfamily/Winged helix DNA-binding domain"/>
    <property type="match status" value="1"/>
</dbReference>
<evidence type="ECO:0000256" key="2">
    <source>
        <dbReference type="ARBA" id="ARBA00023015"/>
    </source>
</evidence>